<sequence length="252" mass="25945">MVKSVAVIGAGLALAGAALAQETAPTYGQCGGNGWTGPTTCPANWRCVYSNAWYSQCLPGSPASTTVAPTTTYTSGGGTTIIAPPLPGSTATQPAGAVPTLVPGWNFIRAVTAPNFHKYLQSETPGSVSDAVLGEANTAAQFQITNGQLIQSVSPGGSVLYAVVEPRSSSSVTRLKVSWSKTPDTLGTFKFSGDTVEWSSSTISRPQSNAWLICADSAGNKDVYINLGAYGYQTPSGCNDHTIHGFTGTTPD</sequence>
<protein>
    <recommendedName>
        <fullName evidence="3">CBM1 domain-containing protein</fullName>
    </recommendedName>
</protein>
<dbReference type="AlphaFoldDB" id="A0A8H4VMB0"/>
<evidence type="ECO:0000256" key="2">
    <source>
        <dbReference type="SAM" id="SignalP"/>
    </source>
</evidence>
<evidence type="ECO:0000313" key="4">
    <source>
        <dbReference type="EMBL" id="KAF4613094.1"/>
    </source>
</evidence>
<dbReference type="SUPFAM" id="SSF57180">
    <property type="entry name" value="Cellulose-binding domain"/>
    <property type="match status" value="1"/>
</dbReference>
<gene>
    <name evidence="4" type="ORF">D9613_011049</name>
</gene>
<feature type="chain" id="PRO_5034408204" description="CBM1 domain-containing protein" evidence="2">
    <location>
        <begin position="21"/>
        <end position="252"/>
    </location>
</feature>
<dbReference type="PROSITE" id="PS51164">
    <property type="entry name" value="CBM1_2"/>
    <property type="match status" value="1"/>
</dbReference>
<organism evidence="4 5">
    <name type="scientific">Agrocybe pediades</name>
    <dbReference type="NCBI Taxonomy" id="84607"/>
    <lineage>
        <taxon>Eukaryota</taxon>
        <taxon>Fungi</taxon>
        <taxon>Dikarya</taxon>
        <taxon>Basidiomycota</taxon>
        <taxon>Agaricomycotina</taxon>
        <taxon>Agaricomycetes</taxon>
        <taxon>Agaricomycetidae</taxon>
        <taxon>Agaricales</taxon>
        <taxon>Agaricineae</taxon>
        <taxon>Strophariaceae</taxon>
        <taxon>Agrocybe</taxon>
    </lineage>
</organism>
<dbReference type="SMART" id="SM00236">
    <property type="entry name" value="fCBD"/>
    <property type="match status" value="1"/>
</dbReference>
<dbReference type="EMBL" id="JAACJL010000046">
    <property type="protein sequence ID" value="KAF4613094.1"/>
    <property type="molecule type" value="Genomic_DNA"/>
</dbReference>
<name>A0A8H4VMB0_9AGAR</name>
<dbReference type="InterPro" id="IPR000254">
    <property type="entry name" value="CBD"/>
</dbReference>
<evidence type="ECO:0000313" key="5">
    <source>
        <dbReference type="Proteomes" id="UP000521872"/>
    </source>
</evidence>
<dbReference type="InterPro" id="IPR035971">
    <property type="entry name" value="CBD_sf"/>
</dbReference>
<evidence type="ECO:0000256" key="1">
    <source>
        <dbReference type="ARBA" id="ARBA00022729"/>
    </source>
</evidence>
<dbReference type="GO" id="GO:0005975">
    <property type="term" value="P:carbohydrate metabolic process"/>
    <property type="evidence" value="ECO:0007669"/>
    <property type="project" value="InterPro"/>
</dbReference>
<keyword evidence="5" id="KW-1185">Reference proteome</keyword>
<feature type="signal peptide" evidence="2">
    <location>
        <begin position="1"/>
        <end position="20"/>
    </location>
</feature>
<dbReference type="PROSITE" id="PS00562">
    <property type="entry name" value="CBM1_1"/>
    <property type="match status" value="1"/>
</dbReference>
<keyword evidence="1 2" id="KW-0732">Signal</keyword>
<dbReference type="Proteomes" id="UP000521872">
    <property type="component" value="Unassembled WGS sequence"/>
</dbReference>
<dbReference type="Pfam" id="PF25485">
    <property type="entry name" value="DUF7908"/>
    <property type="match status" value="1"/>
</dbReference>
<dbReference type="GO" id="GO:0005576">
    <property type="term" value="C:extracellular region"/>
    <property type="evidence" value="ECO:0007669"/>
    <property type="project" value="InterPro"/>
</dbReference>
<reference evidence="4 5" key="1">
    <citation type="submission" date="2019-12" db="EMBL/GenBank/DDBJ databases">
        <authorList>
            <person name="Floudas D."/>
            <person name="Bentzer J."/>
            <person name="Ahren D."/>
            <person name="Johansson T."/>
            <person name="Persson P."/>
            <person name="Tunlid A."/>
        </authorList>
    </citation>
    <scope>NUCLEOTIDE SEQUENCE [LARGE SCALE GENOMIC DNA]</scope>
    <source>
        <strain evidence="4 5">CBS 102.39</strain>
    </source>
</reference>
<dbReference type="InterPro" id="IPR057230">
    <property type="entry name" value="DUF7908"/>
</dbReference>
<comment type="caution">
    <text evidence="4">The sequence shown here is derived from an EMBL/GenBank/DDBJ whole genome shotgun (WGS) entry which is preliminary data.</text>
</comment>
<accession>A0A8H4VMB0</accession>
<feature type="domain" description="CBM1" evidence="3">
    <location>
        <begin position="22"/>
        <end position="58"/>
    </location>
</feature>
<evidence type="ECO:0000259" key="3">
    <source>
        <dbReference type="PROSITE" id="PS51164"/>
    </source>
</evidence>
<proteinExistence type="predicted"/>
<dbReference type="GO" id="GO:0030248">
    <property type="term" value="F:cellulose binding"/>
    <property type="evidence" value="ECO:0007669"/>
    <property type="project" value="InterPro"/>
</dbReference>
<dbReference type="Pfam" id="PF00734">
    <property type="entry name" value="CBM_1"/>
    <property type="match status" value="1"/>
</dbReference>